<evidence type="ECO:0000256" key="2">
    <source>
        <dbReference type="ARBA" id="ARBA00023002"/>
    </source>
</evidence>
<dbReference type="GO" id="GO:0019632">
    <property type="term" value="P:shikimate metabolic process"/>
    <property type="evidence" value="ECO:0007669"/>
    <property type="project" value="TreeGrafter"/>
</dbReference>
<comment type="caution">
    <text evidence="7">The sequence shown here is derived from an EMBL/GenBank/DDBJ whole genome shotgun (WGS) entry which is preliminary data.</text>
</comment>
<dbReference type="Proteomes" id="UP000015346">
    <property type="component" value="Unassembled WGS sequence"/>
</dbReference>
<dbReference type="HOGENOM" id="CLU_044063_2_0_5"/>
<evidence type="ECO:0000259" key="5">
    <source>
        <dbReference type="Pfam" id="PF08501"/>
    </source>
</evidence>
<dbReference type="InterPro" id="IPR041121">
    <property type="entry name" value="SDH_C"/>
</dbReference>
<dbReference type="Gene3D" id="3.40.50.720">
    <property type="entry name" value="NAD(P)-binding Rossmann-like Domain"/>
    <property type="match status" value="1"/>
</dbReference>
<keyword evidence="3" id="KW-0057">Aromatic amino acid biosynthesis</keyword>
<dbReference type="GO" id="GO:0005829">
    <property type="term" value="C:cytosol"/>
    <property type="evidence" value="ECO:0007669"/>
    <property type="project" value="TreeGrafter"/>
</dbReference>
<dbReference type="InterPro" id="IPR013708">
    <property type="entry name" value="Shikimate_DH-bd_N"/>
</dbReference>
<keyword evidence="8" id="KW-1185">Reference proteome</keyword>
<sequence>MTSHPLAGVLGQPIAHSRSPRLHRHWMARHGLPGDYVAIEVAPADLEAVVRMLPRMGFVGVNVTVPHKVAALALADEVTARARRIGAANTLILRDGRILADNTDGEGFLCALRQGAPDWDPAAGPATVLGRRGGRAGGSRCPARGRRARSDPHQPHPRGGRDAGCAAQAESGAAHPRPRLGSGAGNAVEEGVLVVNATSLGMMGKPAFRVPLDGLHPGQVVVDLVYAPLETRLLAEARAAGAVAVDGLGMLLHQAVPAFEAWWGIRPAVDEDLRRAVLA</sequence>
<protein>
    <submittedName>
        <fullName evidence="7">Shikimate dehydrogenase</fullName>
        <ecNumber evidence="7">1.1.1.25</ecNumber>
    </submittedName>
</protein>
<gene>
    <name evidence="7" type="ORF">ruthe_02236</name>
</gene>
<dbReference type="GO" id="GO:0009073">
    <property type="term" value="P:aromatic amino acid family biosynthetic process"/>
    <property type="evidence" value="ECO:0007669"/>
    <property type="project" value="UniProtKB-KW"/>
</dbReference>
<dbReference type="EMBL" id="AOLV01000025">
    <property type="protein sequence ID" value="EPX84432.1"/>
    <property type="molecule type" value="Genomic_DNA"/>
</dbReference>
<evidence type="ECO:0000256" key="4">
    <source>
        <dbReference type="SAM" id="MobiDB-lite"/>
    </source>
</evidence>
<dbReference type="GO" id="GO:0050661">
    <property type="term" value="F:NADP binding"/>
    <property type="evidence" value="ECO:0007669"/>
    <property type="project" value="TreeGrafter"/>
</dbReference>
<comment type="pathway">
    <text evidence="1">Metabolic intermediate biosynthesis; chorismate biosynthesis; chorismate from D-erythrose 4-phosphate and phosphoenolpyruvate: step 4/7.</text>
</comment>
<organism evidence="7 8">
    <name type="scientific">Rubellimicrobium thermophilum DSM 16684</name>
    <dbReference type="NCBI Taxonomy" id="1123069"/>
    <lineage>
        <taxon>Bacteria</taxon>
        <taxon>Pseudomonadati</taxon>
        <taxon>Pseudomonadota</taxon>
        <taxon>Alphaproteobacteria</taxon>
        <taxon>Rhodobacterales</taxon>
        <taxon>Roseobacteraceae</taxon>
        <taxon>Rubellimicrobium</taxon>
    </lineage>
</organism>
<dbReference type="SUPFAM" id="SSF53223">
    <property type="entry name" value="Aminoacid dehydrogenase-like, N-terminal domain"/>
    <property type="match status" value="1"/>
</dbReference>
<evidence type="ECO:0000313" key="8">
    <source>
        <dbReference type="Proteomes" id="UP000015346"/>
    </source>
</evidence>
<dbReference type="InterPro" id="IPR036291">
    <property type="entry name" value="NAD(P)-bd_dom_sf"/>
</dbReference>
<evidence type="ECO:0000313" key="7">
    <source>
        <dbReference type="EMBL" id="EPX84432.1"/>
    </source>
</evidence>
<evidence type="ECO:0000259" key="6">
    <source>
        <dbReference type="Pfam" id="PF18317"/>
    </source>
</evidence>
<reference evidence="7 8" key="1">
    <citation type="journal article" date="2013" name="Stand. Genomic Sci.">
        <title>Genome sequence of the reddish-pigmented Rubellimicrobium thermophilum type strain (DSM 16684(T)), a member of the Roseobacter clade.</title>
        <authorList>
            <person name="Fiebig A."/>
            <person name="Riedel T."/>
            <person name="Gronow S."/>
            <person name="Petersen J."/>
            <person name="Klenk H.P."/>
            <person name="Goker M."/>
        </authorList>
    </citation>
    <scope>NUCLEOTIDE SEQUENCE [LARGE SCALE GENOMIC DNA]</scope>
    <source>
        <strain evidence="7 8">DSM 16684</strain>
    </source>
</reference>
<proteinExistence type="predicted"/>
<dbReference type="GO" id="GO:0004764">
    <property type="term" value="F:shikimate 3-dehydrogenase (NADP+) activity"/>
    <property type="evidence" value="ECO:0007669"/>
    <property type="project" value="UniProtKB-EC"/>
</dbReference>
<dbReference type="InterPro" id="IPR046346">
    <property type="entry name" value="Aminoacid_DH-like_N_sf"/>
</dbReference>
<feature type="domain" description="SDH C-terminal" evidence="6">
    <location>
        <begin position="247"/>
        <end position="270"/>
    </location>
</feature>
<dbReference type="GO" id="GO:0009423">
    <property type="term" value="P:chorismate biosynthetic process"/>
    <property type="evidence" value="ECO:0007669"/>
    <property type="project" value="TreeGrafter"/>
</dbReference>
<dbReference type="EC" id="1.1.1.25" evidence="7"/>
<evidence type="ECO:0000256" key="1">
    <source>
        <dbReference type="ARBA" id="ARBA00004871"/>
    </source>
</evidence>
<keyword evidence="3" id="KW-0028">Amino-acid biosynthesis</keyword>
<feature type="region of interest" description="Disordered" evidence="4">
    <location>
        <begin position="122"/>
        <end position="184"/>
    </location>
</feature>
<dbReference type="PATRIC" id="fig|1123069.3.peg.2211"/>
<dbReference type="PANTHER" id="PTHR21089:SF1">
    <property type="entry name" value="BIFUNCTIONAL 3-DEHYDROQUINATE DEHYDRATASE_SHIKIMATE DEHYDROGENASE, CHLOROPLASTIC"/>
    <property type="match status" value="1"/>
</dbReference>
<accession>S9QXU1</accession>
<dbReference type="Pfam" id="PF08501">
    <property type="entry name" value="Shikimate_dh_N"/>
    <property type="match status" value="1"/>
</dbReference>
<dbReference type="AlphaFoldDB" id="S9QXU1"/>
<dbReference type="PANTHER" id="PTHR21089">
    <property type="entry name" value="SHIKIMATE DEHYDROGENASE"/>
    <property type="match status" value="1"/>
</dbReference>
<dbReference type="Pfam" id="PF18317">
    <property type="entry name" value="SDH_C"/>
    <property type="match status" value="1"/>
</dbReference>
<dbReference type="InterPro" id="IPR022893">
    <property type="entry name" value="Shikimate_DH_fam"/>
</dbReference>
<dbReference type="Gene3D" id="3.40.50.10860">
    <property type="entry name" value="Leucine Dehydrogenase, chain A, domain 1"/>
    <property type="match status" value="1"/>
</dbReference>
<dbReference type="SUPFAM" id="SSF51735">
    <property type="entry name" value="NAD(P)-binding Rossmann-fold domains"/>
    <property type="match status" value="1"/>
</dbReference>
<feature type="domain" description="Shikimate dehydrogenase substrate binding N-terminal" evidence="5">
    <location>
        <begin position="9"/>
        <end position="91"/>
    </location>
</feature>
<feature type="compositionally biased region" description="Low complexity" evidence="4">
    <location>
        <begin position="163"/>
        <end position="174"/>
    </location>
</feature>
<name>S9QXU1_9RHOB</name>
<dbReference type="STRING" id="1123069.ruthe_02236"/>
<keyword evidence="2 7" id="KW-0560">Oxidoreductase</keyword>
<evidence type="ECO:0000256" key="3">
    <source>
        <dbReference type="ARBA" id="ARBA00023141"/>
    </source>
</evidence>